<dbReference type="GO" id="GO:0004725">
    <property type="term" value="F:protein tyrosine phosphatase activity"/>
    <property type="evidence" value="ECO:0007669"/>
    <property type="project" value="InterPro"/>
</dbReference>
<feature type="region of interest" description="Disordered" evidence="1">
    <location>
        <begin position="27"/>
        <end position="63"/>
    </location>
</feature>
<keyword evidence="6" id="KW-1185">Reference proteome</keyword>
<keyword evidence="2" id="KW-0472">Membrane</keyword>
<dbReference type="PANTHER" id="PTHR23219">
    <property type="entry name" value="TYROSINE-PROTEIN PHOSPHATASE C15H7.3-RELATED"/>
    <property type="match status" value="1"/>
</dbReference>
<dbReference type="PROSITE" id="PS50056">
    <property type="entry name" value="TYR_PHOSPHATASE_2"/>
    <property type="match status" value="1"/>
</dbReference>
<dbReference type="PRINTS" id="PR00700">
    <property type="entry name" value="PRTYPHPHTASE"/>
</dbReference>
<sequence length="811" mass="90370">MFGHRPVRSLFVVWLLCGSFQPVSVSPSAAGSPVDSPPDTSPAQRTSKGSNAPSKDIASQAEDFSANRSLRVKRECLGEEPFACLAKSLIDGQSKKSNVPDTGCENCPLRPCPLSAFDDKSRILPNPDPQLRALAQCTPKASTCGYTKSSHCLKPVSFVTDGQEHSELFPFNLCTRKMLVDGTCPKHLLSTRPYDATKLNISLRYHVQCDVGFMVPPIAADIGCVPSLHQAAGLGPEDPPIFPDDFKDFNNIKFCAAGMPLPDPLDCVPRPLKGFPLAAGLPDSVKNAAPDTPCLYDARGAKKGEGLGPYASLPSPYVNLFRQWTPHEEPHRIFPRCIDVSRIVGLTDKHIEEVQADYFLNCATNPYYQKAVKAGNQAQMAALKMEPSRCAKLVDSESLFCRWLDFPKTPTGASAAEKQETSPGLAVLLSWPCLLVYNVILYGCLIGGRFYLRRRFLKEWNAIPVPDLDWKTIIEPEREEAPEELKTVVAKFVEDVCQTGPEELWDQWTRASNWTPEPRPSTEAFNNHMEKNRFALFPCADHNRFKLANYDEADEKGSDYINASMFKLKGCEAHWIPTQAPMPNTRDDFWRMMFSMTRPDFVAQNCDAKIYCLNNIDPVPNGANFWPCEFGEGAVWREKWYCAFGKWSPYLTTVIHERDVATYYCQVERNIGAPACELQKPAIYYPASGKDFRSKVRAIARLVNFEDPVVPVYVVVCSSGAAWSAVFIMVFVIIDRLTAGTEVSVTELWHELRTARPYAITDAKQWLAVHMAVFEYIKVHLPEHNDAIERFLDAAEKVAAANGKVAAAKGK</sequence>
<protein>
    <recommendedName>
        <fullName evidence="7">Tyrosine-protein phosphatase domain-containing protein</fullName>
    </recommendedName>
</protein>
<proteinExistence type="predicted"/>
<feature type="domain" description="Tyrosine specific protein phosphatases" evidence="4">
    <location>
        <begin position="690"/>
        <end position="767"/>
    </location>
</feature>
<dbReference type="Pfam" id="PF00102">
    <property type="entry name" value="Y_phosphatase"/>
    <property type="match status" value="1"/>
</dbReference>
<evidence type="ECO:0000259" key="4">
    <source>
        <dbReference type="PROSITE" id="PS50056"/>
    </source>
</evidence>
<evidence type="ECO:0000313" key="5">
    <source>
        <dbReference type="EMBL" id="CAJ0577790.1"/>
    </source>
</evidence>
<dbReference type="PANTHER" id="PTHR23219:SF13">
    <property type="entry name" value="TYROSINE-PROTEIN PHOSPHATASE DOMAIN-CONTAINING PROTEIN"/>
    <property type="match status" value="1"/>
</dbReference>
<dbReference type="InterPro" id="IPR029021">
    <property type="entry name" value="Prot-tyrosine_phosphatase-like"/>
</dbReference>
<dbReference type="PROSITE" id="PS50055">
    <property type="entry name" value="TYR_PHOSPHATASE_PTP"/>
    <property type="match status" value="1"/>
</dbReference>
<name>A0AA36G9T8_9BILA</name>
<evidence type="ECO:0000259" key="3">
    <source>
        <dbReference type="PROSITE" id="PS50055"/>
    </source>
</evidence>
<evidence type="ECO:0000256" key="1">
    <source>
        <dbReference type="SAM" id="MobiDB-lite"/>
    </source>
</evidence>
<dbReference type="Proteomes" id="UP001177023">
    <property type="component" value="Unassembled WGS sequence"/>
</dbReference>
<dbReference type="SMART" id="SM00194">
    <property type="entry name" value="PTPc"/>
    <property type="match status" value="1"/>
</dbReference>
<reference evidence="5" key="1">
    <citation type="submission" date="2023-06" db="EMBL/GenBank/DDBJ databases">
        <authorList>
            <person name="Delattre M."/>
        </authorList>
    </citation>
    <scope>NUCLEOTIDE SEQUENCE</scope>
    <source>
        <strain evidence="5">AF72</strain>
    </source>
</reference>
<evidence type="ECO:0000256" key="2">
    <source>
        <dbReference type="SAM" id="Phobius"/>
    </source>
</evidence>
<comment type="caution">
    <text evidence="5">The sequence shown here is derived from an EMBL/GenBank/DDBJ whole genome shotgun (WGS) entry which is preliminary data.</text>
</comment>
<gene>
    <name evidence="5" type="ORF">MSPICULIGERA_LOCUS16057</name>
</gene>
<dbReference type="Gene3D" id="3.90.190.10">
    <property type="entry name" value="Protein tyrosine phosphatase superfamily"/>
    <property type="match status" value="1"/>
</dbReference>
<dbReference type="InterPro" id="IPR000242">
    <property type="entry name" value="PTP_cat"/>
</dbReference>
<feature type="domain" description="Tyrosine-protein phosphatase" evidence="3">
    <location>
        <begin position="528"/>
        <end position="776"/>
    </location>
</feature>
<dbReference type="EMBL" id="CATQJA010002652">
    <property type="protein sequence ID" value="CAJ0577790.1"/>
    <property type="molecule type" value="Genomic_DNA"/>
</dbReference>
<keyword evidence="2" id="KW-0812">Transmembrane</keyword>
<keyword evidence="2" id="KW-1133">Transmembrane helix</keyword>
<feature type="non-terminal residue" evidence="5">
    <location>
        <position position="1"/>
    </location>
</feature>
<dbReference type="AlphaFoldDB" id="A0AA36G9T8"/>
<dbReference type="SMART" id="SM00404">
    <property type="entry name" value="PTPc_motif"/>
    <property type="match status" value="1"/>
</dbReference>
<dbReference type="SUPFAM" id="SSF52799">
    <property type="entry name" value="(Phosphotyrosine protein) phosphatases II"/>
    <property type="match status" value="1"/>
</dbReference>
<evidence type="ECO:0008006" key="7">
    <source>
        <dbReference type="Google" id="ProtNLM"/>
    </source>
</evidence>
<accession>A0AA36G9T8</accession>
<evidence type="ECO:0000313" key="6">
    <source>
        <dbReference type="Proteomes" id="UP001177023"/>
    </source>
</evidence>
<feature type="transmembrane region" description="Helical" evidence="2">
    <location>
        <begin position="710"/>
        <end position="734"/>
    </location>
</feature>
<dbReference type="InterPro" id="IPR000387">
    <property type="entry name" value="Tyr_Pase_dom"/>
</dbReference>
<feature type="compositionally biased region" description="Polar residues" evidence="1">
    <location>
        <begin position="41"/>
        <end position="53"/>
    </location>
</feature>
<organism evidence="5 6">
    <name type="scientific">Mesorhabditis spiculigera</name>
    <dbReference type="NCBI Taxonomy" id="96644"/>
    <lineage>
        <taxon>Eukaryota</taxon>
        <taxon>Metazoa</taxon>
        <taxon>Ecdysozoa</taxon>
        <taxon>Nematoda</taxon>
        <taxon>Chromadorea</taxon>
        <taxon>Rhabditida</taxon>
        <taxon>Rhabditina</taxon>
        <taxon>Rhabditomorpha</taxon>
        <taxon>Rhabditoidea</taxon>
        <taxon>Rhabditidae</taxon>
        <taxon>Mesorhabditinae</taxon>
        <taxon>Mesorhabditis</taxon>
    </lineage>
</organism>
<dbReference type="InterPro" id="IPR003595">
    <property type="entry name" value="Tyr_Pase_cat"/>
</dbReference>